<gene>
    <name evidence="2" type="ORF">CAL29_08470</name>
</gene>
<dbReference type="Proteomes" id="UP000216020">
    <property type="component" value="Unassembled WGS sequence"/>
</dbReference>
<evidence type="ECO:0000313" key="3">
    <source>
        <dbReference type="Proteomes" id="UP000216020"/>
    </source>
</evidence>
<protein>
    <recommendedName>
        <fullName evidence="4">DUF1127 domain-containing protein</fullName>
    </recommendedName>
</protein>
<sequence>MSQEPYPAPAEARDVPDAAQPMPAAPPVQPAKAAQGGVARILRWLASWRRPRRGEAGASLSGHMMRDIGMPHDVADRLQAERELGQARDPDPWRW</sequence>
<proteinExistence type="predicted"/>
<evidence type="ECO:0000313" key="2">
    <source>
        <dbReference type="EMBL" id="OZI38342.1"/>
    </source>
</evidence>
<keyword evidence="3" id="KW-1185">Reference proteome</keyword>
<name>A0A261SMZ0_9BORD</name>
<dbReference type="AlphaFoldDB" id="A0A261SMZ0"/>
<comment type="caution">
    <text evidence="2">The sequence shown here is derived from an EMBL/GenBank/DDBJ whole genome shotgun (WGS) entry which is preliminary data.</text>
</comment>
<reference evidence="3" key="1">
    <citation type="submission" date="2017-05" db="EMBL/GenBank/DDBJ databases">
        <title>Complete and WGS of Bordetella genogroups.</title>
        <authorList>
            <person name="Spilker T."/>
            <person name="Lipuma J."/>
        </authorList>
    </citation>
    <scope>NUCLEOTIDE SEQUENCE [LARGE SCALE GENOMIC DNA]</scope>
    <source>
        <strain evidence="3">AU16122</strain>
    </source>
</reference>
<feature type="region of interest" description="Disordered" evidence="1">
    <location>
        <begin position="1"/>
        <end position="36"/>
    </location>
</feature>
<accession>A0A261SMZ0</accession>
<organism evidence="2 3">
    <name type="scientific">Bordetella genomosp. 10</name>
    <dbReference type="NCBI Taxonomy" id="1416804"/>
    <lineage>
        <taxon>Bacteria</taxon>
        <taxon>Pseudomonadati</taxon>
        <taxon>Pseudomonadota</taxon>
        <taxon>Betaproteobacteria</taxon>
        <taxon>Burkholderiales</taxon>
        <taxon>Alcaligenaceae</taxon>
        <taxon>Bordetella</taxon>
    </lineage>
</organism>
<evidence type="ECO:0008006" key="4">
    <source>
        <dbReference type="Google" id="ProtNLM"/>
    </source>
</evidence>
<dbReference type="EMBL" id="NEVM01000001">
    <property type="protein sequence ID" value="OZI38342.1"/>
    <property type="molecule type" value="Genomic_DNA"/>
</dbReference>
<evidence type="ECO:0000256" key="1">
    <source>
        <dbReference type="SAM" id="MobiDB-lite"/>
    </source>
</evidence>